<feature type="non-terminal residue" evidence="1">
    <location>
        <position position="12"/>
    </location>
</feature>
<comment type="caution">
    <text evidence="1">The sequence shown here is derived from an EMBL/GenBank/DDBJ whole genome shotgun (WGS) entry which is preliminary data.</text>
</comment>
<name>A0A5J4XA18_9EUKA</name>
<protein>
    <submittedName>
        <fullName evidence="1">Uncharacterized protein</fullName>
    </submittedName>
</protein>
<reference evidence="1 2" key="1">
    <citation type="submission" date="2019-03" db="EMBL/GenBank/DDBJ databases">
        <title>Single cell metagenomics reveals metabolic interactions within the superorganism composed of flagellate Streblomastix strix and complex community of Bacteroidetes bacteria on its surface.</title>
        <authorList>
            <person name="Treitli S.C."/>
            <person name="Kolisko M."/>
            <person name="Husnik F."/>
            <person name="Keeling P."/>
            <person name="Hampl V."/>
        </authorList>
    </citation>
    <scope>NUCLEOTIDE SEQUENCE [LARGE SCALE GENOMIC DNA]</scope>
    <source>
        <strain evidence="1">ST1C</strain>
    </source>
</reference>
<dbReference type="EMBL" id="SNRW01000036">
    <property type="protein sequence ID" value="KAA6404014.1"/>
    <property type="molecule type" value="Genomic_DNA"/>
</dbReference>
<dbReference type="Proteomes" id="UP000324800">
    <property type="component" value="Unassembled WGS sequence"/>
</dbReference>
<sequence length="12" mass="1390">MQANPPPKMRGY</sequence>
<gene>
    <name evidence="1" type="ORF">EZS28_000445</name>
</gene>
<accession>A0A5J4XA18</accession>
<evidence type="ECO:0000313" key="2">
    <source>
        <dbReference type="Proteomes" id="UP000324800"/>
    </source>
</evidence>
<proteinExistence type="predicted"/>
<organism evidence="1 2">
    <name type="scientific">Streblomastix strix</name>
    <dbReference type="NCBI Taxonomy" id="222440"/>
    <lineage>
        <taxon>Eukaryota</taxon>
        <taxon>Metamonada</taxon>
        <taxon>Preaxostyla</taxon>
        <taxon>Oxymonadida</taxon>
        <taxon>Streblomastigidae</taxon>
        <taxon>Streblomastix</taxon>
    </lineage>
</organism>
<evidence type="ECO:0000313" key="1">
    <source>
        <dbReference type="EMBL" id="KAA6404014.1"/>
    </source>
</evidence>